<dbReference type="Pfam" id="PF19259">
    <property type="entry name" value="Ty3_capsid"/>
    <property type="match status" value="1"/>
</dbReference>
<proteinExistence type="predicted"/>
<evidence type="ECO:0000259" key="2">
    <source>
        <dbReference type="Pfam" id="PF19259"/>
    </source>
</evidence>
<keyword evidence="4" id="KW-1185">Reference proteome</keyword>
<protein>
    <recommendedName>
        <fullName evidence="2">Ty3 transposon capsid-like protein domain-containing protein</fullName>
    </recommendedName>
</protein>
<dbReference type="SUPFAM" id="SSF56672">
    <property type="entry name" value="DNA/RNA polymerases"/>
    <property type="match status" value="1"/>
</dbReference>
<evidence type="ECO:0000256" key="1">
    <source>
        <dbReference type="SAM" id="MobiDB-lite"/>
    </source>
</evidence>
<feature type="compositionally biased region" description="Polar residues" evidence="1">
    <location>
        <begin position="270"/>
        <end position="283"/>
    </location>
</feature>
<dbReference type="Proteomes" id="UP000467841">
    <property type="component" value="Unassembled WGS sequence"/>
</dbReference>
<sequence>METRSASLVELNKQVEEHRAHTDTLFTDLRSELDGKFSSFQERFSGLEAVILKHFTHGPTPSPAQDGSPSPSLSASLLSTPEVTRPPDPPDTTPHRDPLLPNGMSSCLTKVELKVRLACLHLEGKALQWHHNFIKNRYDIFPSWPEYVRELYARFCKMFDNPLSELMKVKQAGVSIEVYLENFDCALTRLSLPTPHALSIFLTNMNEHLALNVRKFKVDSISEAARIAKLHESSLVCTLVRQPRAPFNPYPKQNHHQFNKPAHSTPLLPSPNQTVTNTTQPSKPSFIPRHNGDNPPRRFTFEEMKARKSQGLCMFCDDVFTPGHQLKHKRAQLFMIDCEDYSDDEEELTEVVVEESAPSAMGKAPTISLNALNSSTSFNCMRVTGQYGNKKRLYVLIDPRSTHNFLDIGVGCLLQPISPMAAAVDGGNLITKYICRDFNMKTLVPILWDFLNLKMELTFQGIKHLLKGVTKAGCKMINGGSLNKILQKGPHIAMLQIRELGTDDTEQKSLLSHISTSNTKSSLTTAVQSLIDQYDDLFITPTELPPFREGFDHQIPLETGANPLNLRPYRGLNKQTVKDKYPHPITRGLTGRVMQITVLLQVGFACRFSSVADVTS</sequence>
<organism evidence="3 4">
    <name type="scientific">Microthlaspi erraticum</name>
    <dbReference type="NCBI Taxonomy" id="1685480"/>
    <lineage>
        <taxon>Eukaryota</taxon>
        <taxon>Viridiplantae</taxon>
        <taxon>Streptophyta</taxon>
        <taxon>Embryophyta</taxon>
        <taxon>Tracheophyta</taxon>
        <taxon>Spermatophyta</taxon>
        <taxon>Magnoliopsida</taxon>
        <taxon>eudicotyledons</taxon>
        <taxon>Gunneridae</taxon>
        <taxon>Pentapetalae</taxon>
        <taxon>rosids</taxon>
        <taxon>malvids</taxon>
        <taxon>Brassicales</taxon>
        <taxon>Brassicaceae</taxon>
        <taxon>Coluteocarpeae</taxon>
        <taxon>Microthlaspi</taxon>
    </lineage>
</organism>
<feature type="compositionally biased region" description="Low complexity" evidence="1">
    <location>
        <begin position="68"/>
        <end position="81"/>
    </location>
</feature>
<feature type="domain" description="Ty3 transposon capsid-like protein" evidence="2">
    <location>
        <begin position="116"/>
        <end position="231"/>
    </location>
</feature>
<dbReference type="AlphaFoldDB" id="A0A6D2IXR7"/>
<feature type="region of interest" description="Disordered" evidence="1">
    <location>
        <begin position="56"/>
        <end position="101"/>
    </location>
</feature>
<dbReference type="EMBL" id="CACVBM020001157">
    <property type="protein sequence ID" value="CAA7035404.1"/>
    <property type="molecule type" value="Genomic_DNA"/>
</dbReference>
<dbReference type="InterPro" id="IPR045358">
    <property type="entry name" value="Ty3_capsid"/>
</dbReference>
<accession>A0A6D2IXR7</accession>
<comment type="caution">
    <text evidence="3">The sequence shown here is derived from an EMBL/GenBank/DDBJ whole genome shotgun (WGS) entry which is preliminary data.</text>
</comment>
<gene>
    <name evidence="3" type="ORF">MERR_LOCUS22639</name>
</gene>
<dbReference type="InterPro" id="IPR043502">
    <property type="entry name" value="DNA/RNA_pol_sf"/>
</dbReference>
<evidence type="ECO:0000313" key="4">
    <source>
        <dbReference type="Proteomes" id="UP000467841"/>
    </source>
</evidence>
<dbReference type="OrthoDB" id="1110715at2759"/>
<evidence type="ECO:0000313" key="3">
    <source>
        <dbReference type="EMBL" id="CAA7035404.1"/>
    </source>
</evidence>
<name>A0A6D2IXR7_9BRAS</name>
<reference evidence="3" key="1">
    <citation type="submission" date="2020-01" db="EMBL/GenBank/DDBJ databases">
        <authorList>
            <person name="Mishra B."/>
        </authorList>
    </citation>
    <scope>NUCLEOTIDE SEQUENCE [LARGE SCALE GENOMIC DNA]</scope>
</reference>
<feature type="region of interest" description="Disordered" evidence="1">
    <location>
        <begin position="257"/>
        <end position="295"/>
    </location>
</feature>